<dbReference type="EMBL" id="LT635760">
    <property type="protein sequence ID" value="SGZ55042.1"/>
    <property type="molecule type" value="Genomic_DNA"/>
</dbReference>
<evidence type="ECO:0000313" key="2">
    <source>
        <dbReference type="EMBL" id="SGZ55042.1"/>
    </source>
</evidence>
<dbReference type="OrthoDB" id="4084947at2759"/>
<dbReference type="Proteomes" id="UP000182334">
    <property type="component" value="Chromosome V"/>
</dbReference>
<reference evidence="2 3" key="1">
    <citation type="submission" date="2016-10" db="EMBL/GenBank/DDBJ databases">
        <authorList>
            <person name="de Groot N.N."/>
        </authorList>
    </citation>
    <scope>NUCLEOTIDE SEQUENCE [LARGE SCALE GENOMIC DNA]</scope>
    <source>
        <strain evidence="2 3">CBS 141442</strain>
    </source>
</reference>
<dbReference type="AlphaFoldDB" id="A0A1L0BXD6"/>
<gene>
    <name evidence="2" type="ORF">SAMEA4029010_CIC11G00000001916</name>
</gene>
<accession>A0A1L0BXD6</accession>
<name>A0A1L0BXD6_9ASCO</name>
<sequence length="668" mass="76835">MDSQRYLEAQTRLTDLFLPELARATLPNLDVNFNNTRQFDALLRYLELTVQVPIFMVIPSTNVLHILLTLSCRCSTSNWTHKVSSLEGIAGSTEYMKQVNADYDHTLYKSLILERSRRILEKYIQLIADGDLTALVGLNSHLHKVVLTLLPTSFMSFFSPRKAGSNDSREHIKKLKKASKADPEPELPASRVDLLGLPKQAVVEFISDSEESDSILEVEQPHEVASKYRQFGLPLRSITSLSDLGNKTSGLGETTLLFKNMPHLLANATPEPEETSKPNAKRSRVSANPMDTIHVYDEPLLAKKLQTSETFDIWNLLRWMFDCADSASQYQRFLFNSSQTNVHCIYVTYEGFFKMLFNYFAVDCQKPSSKNRFLLDRLLALLGPKQDWYDRAVEYVFTGLGIPTNSKCYPCYDRERLLIKYDPAILISRCKQVISFTDNHRSMELRWLILCLLYVHGHLLASNVEDLVANLTSKLAEVEMEYLAVYFRCFNMTIQNVPVELILEFECVLVNLLLGKVTNLKFPSWVQEAKMESNVKNVCETLTSERLFSSISDDLSYKSFAEFKDKWTKVEFLVSWMLNKMLMEVMKADLQTQFRIILKAARQADANSTRFYYEFLDSRSEDADIRAEDINFELSTEEVSNYKRGHKSVFHLMAKTALHRSDKPIFVF</sequence>
<protein>
    <submittedName>
        <fullName evidence="2">CIC11C00000001916</fullName>
    </submittedName>
</protein>
<keyword evidence="3" id="KW-1185">Reference proteome</keyword>
<feature type="region of interest" description="Disordered" evidence="1">
    <location>
        <begin position="161"/>
        <end position="189"/>
    </location>
</feature>
<proteinExistence type="predicted"/>
<organism evidence="2 3">
    <name type="scientific">Sungouiella intermedia</name>
    <dbReference type="NCBI Taxonomy" id="45354"/>
    <lineage>
        <taxon>Eukaryota</taxon>
        <taxon>Fungi</taxon>
        <taxon>Dikarya</taxon>
        <taxon>Ascomycota</taxon>
        <taxon>Saccharomycotina</taxon>
        <taxon>Pichiomycetes</taxon>
        <taxon>Metschnikowiaceae</taxon>
        <taxon>Sungouiella</taxon>
    </lineage>
</organism>
<evidence type="ECO:0000313" key="3">
    <source>
        <dbReference type="Proteomes" id="UP000182334"/>
    </source>
</evidence>
<evidence type="ECO:0000256" key="1">
    <source>
        <dbReference type="SAM" id="MobiDB-lite"/>
    </source>
</evidence>